<evidence type="ECO:0000256" key="3">
    <source>
        <dbReference type="ARBA" id="ARBA00022692"/>
    </source>
</evidence>
<dbReference type="SUPFAM" id="SSF47986">
    <property type="entry name" value="DEATH domain"/>
    <property type="match status" value="1"/>
</dbReference>
<dbReference type="Pfam" id="PF18422">
    <property type="entry name" value="TNFR_16_TM"/>
    <property type="match status" value="1"/>
</dbReference>
<dbReference type="EMBL" id="MK797985">
    <property type="protein sequence ID" value="QED41642.1"/>
    <property type="molecule type" value="mRNA"/>
</dbReference>
<dbReference type="GO" id="GO:0048406">
    <property type="term" value="F:nerve growth factor binding"/>
    <property type="evidence" value="ECO:0007669"/>
    <property type="project" value="TreeGrafter"/>
</dbReference>
<feature type="repeat" description="TNFR-Cys" evidence="11">
    <location>
        <begin position="119"/>
        <end position="156"/>
    </location>
</feature>
<dbReference type="InterPro" id="IPR052302">
    <property type="entry name" value="Neurotrophin_rcpt-DD"/>
</dbReference>
<keyword evidence="7 13" id="KW-1133">Transmembrane helix</keyword>
<feature type="region of interest" description="Disordered" evidence="12">
    <location>
        <begin position="266"/>
        <end position="287"/>
    </location>
</feature>
<dbReference type="Gene3D" id="6.10.250.1780">
    <property type="match status" value="1"/>
</dbReference>
<comment type="subcellular location">
    <subcellularLocation>
        <location evidence="1">Cell membrane</location>
        <topology evidence="1">Single-pass membrane protein</topology>
    </subcellularLocation>
</comment>
<keyword evidence="9 11" id="KW-1015">Disulfide bond</keyword>
<dbReference type="Gene3D" id="2.10.50.10">
    <property type="entry name" value="Tumor Necrosis Factor Receptor, subunit A, domain 2"/>
    <property type="match status" value="4"/>
</dbReference>
<keyword evidence="3 13" id="KW-0812">Transmembrane</keyword>
<comment type="caution">
    <text evidence="11">Lacks conserved residue(s) required for the propagation of feature annotation.</text>
</comment>
<keyword evidence="5 14" id="KW-0732">Signal</keyword>
<evidence type="ECO:0000256" key="10">
    <source>
        <dbReference type="ARBA" id="ARBA00023180"/>
    </source>
</evidence>
<dbReference type="SMART" id="SM00005">
    <property type="entry name" value="DEATH"/>
    <property type="match status" value="1"/>
</dbReference>
<evidence type="ECO:0000256" key="14">
    <source>
        <dbReference type="SAM" id="SignalP"/>
    </source>
</evidence>
<feature type="domain" description="TNFR-Cys" evidence="16">
    <location>
        <begin position="78"/>
        <end position="118"/>
    </location>
</feature>
<keyword evidence="8 13" id="KW-0472">Membrane</keyword>
<dbReference type="GO" id="GO:0005886">
    <property type="term" value="C:plasma membrane"/>
    <property type="evidence" value="ECO:0007669"/>
    <property type="project" value="UniProtKB-SubCell"/>
</dbReference>
<dbReference type="GO" id="GO:0006915">
    <property type="term" value="P:apoptotic process"/>
    <property type="evidence" value="ECO:0007669"/>
    <property type="project" value="UniProtKB-KW"/>
</dbReference>
<evidence type="ECO:0000256" key="11">
    <source>
        <dbReference type="PROSITE-ProRule" id="PRU00206"/>
    </source>
</evidence>
<keyword evidence="4" id="KW-0053">Apoptosis</keyword>
<dbReference type="Gene3D" id="1.10.533.10">
    <property type="entry name" value="Death Domain, Fas"/>
    <property type="match status" value="1"/>
</dbReference>
<dbReference type="GO" id="GO:0015026">
    <property type="term" value="F:coreceptor activity"/>
    <property type="evidence" value="ECO:0007669"/>
    <property type="project" value="TreeGrafter"/>
</dbReference>
<evidence type="ECO:0000259" key="15">
    <source>
        <dbReference type="PROSITE" id="PS50017"/>
    </source>
</evidence>
<proteinExistence type="evidence at transcript level"/>
<dbReference type="InterPro" id="IPR011029">
    <property type="entry name" value="DEATH-like_dom_sf"/>
</dbReference>
<keyword evidence="2" id="KW-1003">Cell membrane</keyword>
<evidence type="ECO:0000256" key="2">
    <source>
        <dbReference type="ARBA" id="ARBA00022475"/>
    </source>
</evidence>
<evidence type="ECO:0000256" key="12">
    <source>
        <dbReference type="SAM" id="MobiDB-lite"/>
    </source>
</evidence>
<sequence length="411" mass="45631">MSGILSIMTSSSFFPHRCVCLLFLILEFYQVLQIISTSTVTPSCRSGRYTDSGQCCEACPQGEGAITVCGESNTVCSPCRENVTFSPNWSAEECRPCMECNSDEVTVRRCNLTHDTSCRCKTGLFRKPGGGCSQCNVCPPGYGTMQPCTFLEDIICEECVPFKTFSDDITRATMCKPCSRCRRGFTVVANCTVYSDTVCSAPPEASATPTSGSDLTGRPYSPGVSIVPLYCVLLAALVIGLLIYVLFKRWSFHKMKLRASQKMVRSNTSSTDIEKNQENTNGSQVLTTTTYTGPTSYVVSAVSPTTDVTSKTPYKELHSDKKVELEEKLMQTRSDGRDWRALSNKLHFSDLDRTNFVKSVDNHSNPVHLMLHKWQSRDGDEATVHVLVQALKDIRREDLANIIHIRNDKSR</sequence>
<feature type="disulfide bond" evidence="11">
    <location>
        <begin position="100"/>
        <end position="118"/>
    </location>
</feature>
<feature type="repeat" description="TNFR-Cys" evidence="11">
    <location>
        <begin position="78"/>
        <end position="118"/>
    </location>
</feature>
<evidence type="ECO:0000259" key="16">
    <source>
        <dbReference type="PROSITE" id="PS50050"/>
    </source>
</evidence>
<evidence type="ECO:0000256" key="8">
    <source>
        <dbReference type="ARBA" id="ARBA00023136"/>
    </source>
</evidence>
<organism evidence="17">
    <name type="scientific">Holothuria leucospilota</name>
    <name type="common">Black long sea cucumber</name>
    <name type="synonym">Mertensiothuria leucospilota</name>
    <dbReference type="NCBI Taxonomy" id="206669"/>
    <lineage>
        <taxon>Eukaryota</taxon>
        <taxon>Metazoa</taxon>
        <taxon>Echinodermata</taxon>
        <taxon>Eleutherozoa</taxon>
        <taxon>Echinozoa</taxon>
        <taxon>Holothuroidea</taxon>
        <taxon>Aspidochirotacea</taxon>
        <taxon>Aspidochirotida</taxon>
        <taxon>Holothuriidae</taxon>
        <taxon>Holothuria</taxon>
    </lineage>
</organism>
<feature type="chain" id="PRO_5022772744" evidence="14">
    <location>
        <begin position="34"/>
        <end position="411"/>
    </location>
</feature>
<evidence type="ECO:0000256" key="5">
    <source>
        <dbReference type="ARBA" id="ARBA00022729"/>
    </source>
</evidence>
<dbReference type="PANTHER" id="PTHR46605">
    <property type="entry name" value="TUMOR NECROSIS FACTOR RECEPTOR"/>
    <property type="match status" value="1"/>
</dbReference>
<protein>
    <submittedName>
        <fullName evidence="17">Tumor necrosis factor receptor 16</fullName>
    </submittedName>
</protein>
<dbReference type="AlphaFoldDB" id="A0A5B8YUP4"/>
<feature type="domain" description="TNFR-Cys" evidence="16">
    <location>
        <begin position="119"/>
        <end position="156"/>
    </location>
</feature>
<feature type="repeat" description="TNFR-Cys" evidence="11">
    <location>
        <begin position="43"/>
        <end position="76"/>
    </location>
</feature>
<accession>A0A5B8YUP4</accession>
<reference evidence="17" key="1">
    <citation type="journal article" date="2019" name="Fish Shellfish Immunol.">
        <title>The first cloned echinoderm tumor necrosis factor receptor from Holothuria leucospilota: Molecular characterization and functional analysis.</title>
        <authorList>
            <person name="Li H."/>
            <person name="Chen T."/>
            <person name="Sun H."/>
            <person name="Wu X."/>
            <person name="Jiang X."/>
            <person name="Ren C."/>
        </authorList>
    </citation>
    <scope>NUCLEOTIDE SEQUENCE</scope>
</reference>
<evidence type="ECO:0000256" key="7">
    <source>
        <dbReference type="ARBA" id="ARBA00022989"/>
    </source>
</evidence>
<feature type="signal peptide" evidence="14">
    <location>
        <begin position="1"/>
        <end position="33"/>
    </location>
</feature>
<dbReference type="PROSITE" id="PS50017">
    <property type="entry name" value="DEATH_DOMAIN"/>
    <property type="match status" value="1"/>
</dbReference>
<dbReference type="InterPro" id="IPR000488">
    <property type="entry name" value="Death_dom"/>
</dbReference>
<dbReference type="InterPro" id="IPR001368">
    <property type="entry name" value="TNFR/NGFR_Cys_rich_reg"/>
</dbReference>
<keyword evidence="6" id="KW-0677">Repeat</keyword>
<dbReference type="GO" id="GO:0005035">
    <property type="term" value="F:death receptor activity"/>
    <property type="evidence" value="ECO:0007669"/>
    <property type="project" value="TreeGrafter"/>
</dbReference>
<keyword evidence="17" id="KW-0675">Receptor</keyword>
<evidence type="ECO:0000256" key="9">
    <source>
        <dbReference type="ARBA" id="ARBA00023157"/>
    </source>
</evidence>
<dbReference type="PROSITE" id="PS50050">
    <property type="entry name" value="TNFR_NGFR_2"/>
    <property type="match status" value="4"/>
</dbReference>
<feature type="disulfide bond" evidence="11">
    <location>
        <begin position="178"/>
        <end position="191"/>
    </location>
</feature>
<name>A0A5B8YUP4_HOLLE</name>
<dbReference type="GO" id="GO:0009986">
    <property type="term" value="C:cell surface"/>
    <property type="evidence" value="ECO:0007669"/>
    <property type="project" value="TreeGrafter"/>
</dbReference>
<feature type="disulfide bond" evidence="11">
    <location>
        <begin position="135"/>
        <end position="148"/>
    </location>
</feature>
<feature type="disulfide bond" evidence="11">
    <location>
        <begin position="138"/>
        <end position="156"/>
    </location>
</feature>
<dbReference type="SMART" id="SM00208">
    <property type="entry name" value="TNFR"/>
    <property type="match status" value="4"/>
</dbReference>
<feature type="domain" description="TNFR-Cys" evidence="16">
    <location>
        <begin position="158"/>
        <end position="199"/>
    </location>
</feature>
<feature type="disulfide bond" evidence="11">
    <location>
        <begin position="181"/>
        <end position="199"/>
    </location>
</feature>
<keyword evidence="10" id="KW-0325">Glycoprotein</keyword>
<feature type="disulfide bond" evidence="11">
    <location>
        <begin position="79"/>
        <end position="94"/>
    </location>
</feature>
<evidence type="ECO:0000256" key="13">
    <source>
        <dbReference type="SAM" id="Phobius"/>
    </source>
</evidence>
<evidence type="ECO:0000256" key="4">
    <source>
        <dbReference type="ARBA" id="ARBA00022703"/>
    </source>
</evidence>
<feature type="domain" description="Death" evidence="15">
    <location>
        <begin position="336"/>
        <end position="403"/>
    </location>
</feature>
<dbReference type="PRINTS" id="PR01966">
    <property type="entry name" value="TNFACTORR16"/>
</dbReference>
<feature type="transmembrane region" description="Helical" evidence="13">
    <location>
        <begin position="227"/>
        <end position="247"/>
    </location>
</feature>
<dbReference type="Pfam" id="PF00531">
    <property type="entry name" value="Death"/>
    <property type="match status" value="1"/>
</dbReference>
<feature type="repeat" description="TNFR-Cys" evidence="11">
    <location>
        <begin position="158"/>
        <end position="199"/>
    </location>
</feature>
<dbReference type="SUPFAM" id="SSF57586">
    <property type="entry name" value="TNF receptor-like"/>
    <property type="match status" value="2"/>
</dbReference>
<dbReference type="InterPro" id="IPR041448">
    <property type="entry name" value="TNFR16_TM"/>
</dbReference>
<evidence type="ECO:0000256" key="6">
    <source>
        <dbReference type="ARBA" id="ARBA00022737"/>
    </source>
</evidence>
<dbReference type="GO" id="GO:0007266">
    <property type="term" value="P:Rho protein signal transduction"/>
    <property type="evidence" value="ECO:0007669"/>
    <property type="project" value="TreeGrafter"/>
</dbReference>
<dbReference type="PANTHER" id="PTHR46605:SF2">
    <property type="entry name" value="TNFR-CYS DOMAIN-CONTAINING PROTEIN"/>
    <property type="match status" value="1"/>
</dbReference>
<dbReference type="InterPro" id="IPR022325">
    <property type="entry name" value="TNFR_16"/>
</dbReference>
<evidence type="ECO:0000313" key="17">
    <source>
        <dbReference type="EMBL" id="QED41642.1"/>
    </source>
</evidence>
<feature type="disulfide bond" evidence="11">
    <location>
        <begin position="97"/>
        <end position="110"/>
    </location>
</feature>
<feature type="disulfide bond" evidence="11">
    <location>
        <begin position="56"/>
        <end position="69"/>
    </location>
</feature>
<evidence type="ECO:0000256" key="1">
    <source>
        <dbReference type="ARBA" id="ARBA00004162"/>
    </source>
</evidence>
<dbReference type="PROSITE" id="PS00652">
    <property type="entry name" value="TNFR_NGFR_1"/>
    <property type="match status" value="1"/>
</dbReference>
<feature type="domain" description="TNFR-Cys" evidence="16">
    <location>
        <begin position="43"/>
        <end position="76"/>
    </location>
</feature>
<dbReference type="CDD" id="cd01670">
    <property type="entry name" value="Death"/>
    <property type="match status" value="1"/>
</dbReference>
<dbReference type="Pfam" id="PF00020">
    <property type="entry name" value="TNFR_c6"/>
    <property type="match status" value="3"/>
</dbReference>